<dbReference type="Gene3D" id="1.10.287.950">
    <property type="entry name" value="Methyl-accepting chemotaxis protein"/>
    <property type="match status" value="1"/>
</dbReference>
<evidence type="ECO:0000256" key="5">
    <source>
        <dbReference type="SAM" id="MobiDB-lite"/>
    </source>
</evidence>
<dbReference type="InterPro" id="IPR004089">
    <property type="entry name" value="MCPsignal_dom"/>
</dbReference>
<dbReference type="InterPro" id="IPR003660">
    <property type="entry name" value="HAMP_dom"/>
</dbReference>
<proteinExistence type="inferred from homology"/>
<evidence type="ECO:0000256" key="2">
    <source>
        <dbReference type="ARBA" id="ARBA00029447"/>
    </source>
</evidence>
<feature type="coiled-coil region" evidence="4">
    <location>
        <begin position="387"/>
        <end position="417"/>
    </location>
</feature>
<dbReference type="PANTHER" id="PTHR32089">
    <property type="entry name" value="METHYL-ACCEPTING CHEMOTAXIS PROTEIN MCPB"/>
    <property type="match status" value="1"/>
</dbReference>
<dbReference type="RefSeq" id="WP_115935857.1">
    <property type="nucleotide sequence ID" value="NZ_QRDW01000002.1"/>
</dbReference>
<feature type="domain" description="Methyl-accepting transducer" evidence="6">
    <location>
        <begin position="437"/>
        <end position="663"/>
    </location>
</feature>
<evidence type="ECO:0000256" key="3">
    <source>
        <dbReference type="PROSITE-ProRule" id="PRU00284"/>
    </source>
</evidence>
<name>A0A3D9HSJ0_9PROT</name>
<evidence type="ECO:0000313" key="9">
    <source>
        <dbReference type="Proteomes" id="UP000256845"/>
    </source>
</evidence>
<evidence type="ECO:0000259" key="7">
    <source>
        <dbReference type="PROSITE" id="PS50885"/>
    </source>
</evidence>
<comment type="caution">
    <text evidence="8">The sequence shown here is derived from an EMBL/GenBank/DDBJ whole genome shotgun (WGS) entry which is preliminary data.</text>
</comment>
<reference evidence="8 9" key="1">
    <citation type="submission" date="2018-07" db="EMBL/GenBank/DDBJ databases">
        <title>Genomic Encyclopedia of Type Strains, Phase III (KMG-III): the genomes of soil and plant-associated and newly described type strains.</title>
        <authorList>
            <person name="Whitman W."/>
        </authorList>
    </citation>
    <scope>NUCLEOTIDE SEQUENCE [LARGE SCALE GENOMIC DNA]</scope>
    <source>
        <strain evidence="8 9">CECT 8488</strain>
    </source>
</reference>
<dbReference type="OrthoDB" id="3289104at2"/>
<dbReference type="AlphaFoldDB" id="A0A3D9HSJ0"/>
<keyword evidence="9" id="KW-1185">Reference proteome</keyword>
<dbReference type="CDD" id="cd06225">
    <property type="entry name" value="HAMP"/>
    <property type="match status" value="1"/>
</dbReference>
<evidence type="ECO:0000256" key="4">
    <source>
        <dbReference type="SAM" id="Coils"/>
    </source>
</evidence>
<keyword evidence="4" id="KW-0175">Coiled coil</keyword>
<dbReference type="Pfam" id="PF00672">
    <property type="entry name" value="HAMP"/>
    <property type="match status" value="1"/>
</dbReference>
<gene>
    <name evidence="8" type="ORF">DFP90_102331</name>
</gene>
<dbReference type="SUPFAM" id="SSF58104">
    <property type="entry name" value="Methyl-accepting chemotaxis protein (MCP) signaling domain"/>
    <property type="match status" value="1"/>
</dbReference>
<evidence type="ECO:0000313" key="8">
    <source>
        <dbReference type="EMBL" id="RED52311.1"/>
    </source>
</evidence>
<dbReference type="Pfam" id="PF00015">
    <property type="entry name" value="MCPsignal"/>
    <property type="match status" value="1"/>
</dbReference>
<dbReference type="PROSITE" id="PS50111">
    <property type="entry name" value="CHEMOTAXIS_TRANSDUC_2"/>
    <property type="match status" value="1"/>
</dbReference>
<dbReference type="PROSITE" id="PS50885">
    <property type="entry name" value="HAMP"/>
    <property type="match status" value="1"/>
</dbReference>
<evidence type="ECO:0000256" key="1">
    <source>
        <dbReference type="ARBA" id="ARBA00023224"/>
    </source>
</evidence>
<feature type="compositionally biased region" description="Polar residues" evidence="5">
    <location>
        <begin position="702"/>
        <end position="712"/>
    </location>
</feature>
<dbReference type="SMART" id="SM00304">
    <property type="entry name" value="HAMP"/>
    <property type="match status" value="1"/>
</dbReference>
<accession>A0A3D9HSJ0</accession>
<dbReference type="PANTHER" id="PTHR32089:SF112">
    <property type="entry name" value="LYSOZYME-LIKE PROTEIN-RELATED"/>
    <property type="match status" value="1"/>
</dbReference>
<feature type="domain" description="HAMP" evidence="7">
    <location>
        <begin position="343"/>
        <end position="396"/>
    </location>
</feature>
<sequence>MTIRAKIMTVIALLGGFLVVISLIDGIKAANAYLENSKALEVNTASDLLLKAAGAWAVERGTTARAMGNPSNVSAKQKETIKAKRQEADTALADALVIIRSHGTGKLEKDIRAVERDLAALRGLRSQVDQVLSRGATDPQTKLQGEFFGKSTRLIMDSQALRIHEEQAMGSGVAREAVTGFTVRHNLWVTSEYSGRERGFMAGRIALGEPLTSEQLAGMSIFRGHVESGWATVDLEKEELSPDFQARVEDARRIYFGDFDRVRQQVYEASGASQAYPVSSAEWFQAATKGIASMLAAQQIASRDIKTVLEDSLQSALVTMIIDFVLLALALLVGIGTAIMLQRKIISPLNDLQYAMNELAAGNLDVHVADIKGNDEIGLMSKATYKFKQESRAAERYREEQQEYRRAVREKQKQELLNLADGFEGAVGSIIDALSSSATELAATTGEVNGIAGRTAGRSSTVRDAATQAGEEISGVTNSVDQVNEAVTEVSRKVTETSRLTDEAARKADVAAEKVQTLNVASAKIRDIVSLISDIADQTNLLALNATIESARAGEAGKGFAVVANEVKSLANQTQQATDEISAQVGAMLSEIDASTEAVNAITDAVRKTNGTMKSISEAVEEQAEVTRQVAQSAKSASGRIISVVEEINSVADDATATGGATEQLKVAADELSKNSSTLTRETELFIEHIRTSDQGGDPANDENQVATMAAE</sequence>
<dbReference type="GO" id="GO:0007165">
    <property type="term" value="P:signal transduction"/>
    <property type="evidence" value="ECO:0007669"/>
    <property type="project" value="UniProtKB-KW"/>
</dbReference>
<evidence type="ECO:0000259" key="6">
    <source>
        <dbReference type="PROSITE" id="PS50111"/>
    </source>
</evidence>
<protein>
    <submittedName>
        <fullName evidence="8">Methyl-accepting chemotaxis sensory transducer</fullName>
    </submittedName>
</protein>
<dbReference type="SMART" id="SM00283">
    <property type="entry name" value="MA"/>
    <property type="match status" value="1"/>
</dbReference>
<dbReference type="EMBL" id="QRDW01000002">
    <property type="protein sequence ID" value="RED52311.1"/>
    <property type="molecule type" value="Genomic_DNA"/>
</dbReference>
<keyword evidence="1 3" id="KW-0807">Transducer</keyword>
<dbReference type="Proteomes" id="UP000256845">
    <property type="component" value="Unassembled WGS sequence"/>
</dbReference>
<comment type="similarity">
    <text evidence="2">Belongs to the methyl-accepting chemotaxis (MCP) protein family.</text>
</comment>
<feature type="region of interest" description="Disordered" evidence="5">
    <location>
        <begin position="691"/>
        <end position="712"/>
    </location>
</feature>
<dbReference type="Gene3D" id="6.10.340.10">
    <property type="match status" value="1"/>
</dbReference>
<dbReference type="GO" id="GO:0016020">
    <property type="term" value="C:membrane"/>
    <property type="evidence" value="ECO:0007669"/>
    <property type="project" value="InterPro"/>
</dbReference>
<organism evidence="8 9">
    <name type="scientific">Aestuariispira insulae</name>
    <dbReference type="NCBI Taxonomy" id="1461337"/>
    <lineage>
        <taxon>Bacteria</taxon>
        <taxon>Pseudomonadati</taxon>
        <taxon>Pseudomonadota</taxon>
        <taxon>Alphaproteobacteria</taxon>
        <taxon>Rhodospirillales</taxon>
        <taxon>Kiloniellaceae</taxon>
        <taxon>Aestuariispira</taxon>
    </lineage>
</organism>